<proteinExistence type="predicted"/>
<sequence>RHTNLQVQARAALVPLKRGVGELLVVDLIDGAVDEHGRCHQRRRREGLPLVGRSPRDNMHDARRRRVGRAPPCVLAPPCVRTVMRNVHRRRRPRRLARCAPIDDRRHRWRRMCLLASQNRVQSRQLLQRRSYDSCGPRCGWRIHLFAPSLGSRSTARDQRR</sequence>
<evidence type="ECO:0000313" key="2">
    <source>
        <dbReference type="Proteomes" id="UP000789595"/>
    </source>
</evidence>
<reference evidence="1" key="1">
    <citation type="submission" date="2021-11" db="EMBL/GenBank/DDBJ databases">
        <authorList>
            <consortium name="Genoscope - CEA"/>
            <person name="William W."/>
        </authorList>
    </citation>
    <scope>NUCLEOTIDE SEQUENCE</scope>
</reference>
<dbReference type="AlphaFoldDB" id="A0A8J2X244"/>
<evidence type="ECO:0000313" key="1">
    <source>
        <dbReference type="EMBL" id="CAH0377885.1"/>
    </source>
</evidence>
<accession>A0A8J2X244</accession>
<comment type="caution">
    <text evidence="1">The sequence shown here is derived from an EMBL/GenBank/DDBJ whole genome shotgun (WGS) entry which is preliminary data.</text>
</comment>
<name>A0A8J2X244_9STRA</name>
<dbReference type="Proteomes" id="UP000789595">
    <property type="component" value="Unassembled WGS sequence"/>
</dbReference>
<feature type="non-terminal residue" evidence="1">
    <location>
        <position position="1"/>
    </location>
</feature>
<keyword evidence="2" id="KW-1185">Reference proteome</keyword>
<protein>
    <submittedName>
        <fullName evidence="1">Uncharacterized protein</fullName>
    </submittedName>
</protein>
<gene>
    <name evidence="1" type="ORF">PECAL_5P24060</name>
</gene>
<feature type="non-terminal residue" evidence="1">
    <location>
        <position position="161"/>
    </location>
</feature>
<organism evidence="1 2">
    <name type="scientific">Pelagomonas calceolata</name>
    <dbReference type="NCBI Taxonomy" id="35677"/>
    <lineage>
        <taxon>Eukaryota</taxon>
        <taxon>Sar</taxon>
        <taxon>Stramenopiles</taxon>
        <taxon>Ochrophyta</taxon>
        <taxon>Pelagophyceae</taxon>
        <taxon>Pelagomonadales</taxon>
        <taxon>Pelagomonadaceae</taxon>
        <taxon>Pelagomonas</taxon>
    </lineage>
</organism>
<dbReference type="EMBL" id="CAKKNE010000005">
    <property type="protein sequence ID" value="CAH0377885.1"/>
    <property type="molecule type" value="Genomic_DNA"/>
</dbReference>